<comment type="caution">
    <text evidence="1">The sequence shown here is derived from an EMBL/GenBank/DDBJ whole genome shotgun (WGS) entry which is preliminary data.</text>
</comment>
<accession>A0AAV9DQ93</accession>
<dbReference type="AlphaFoldDB" id="A0AAV9DQ93"/>
<sequence>MTAAVTLNSTIFNARRASTPPMKTMVVECSSRQQKKATAHHCLPSLPTGPFLGVER</sequence>
<gene>
    <name evidence="1" type="ORF">QJS10_CPB12g01237</name>
</gene>
<dbReference type="GO" id="GO:0019843">
    <property type="term" value="F:rRNA binding"/>
    <property type="evidence" value="ECO:0007669"/>
    <property type="project" value="InterPro"/>
</dbReference>
<dbReference type="InterPro" id="IPR020526">
    <property type="entry name" value="Ribosomal_cL38"/>
</dbReference>
<name>A0AAV9DQ93_ACOCL</name>
<protein>
    <submittedName>
        <fullName evidence="1">Uncharacterized protein</fullName>
    </submittedName>
</protein>
<evidence type="ECO:0000313" key="2">
    <source>
        <dbReference type="Proteomes" id="UP001180020"/>
    </source>
</evidence>
<proteinExistence type="predicted"/>
<dbReference type="GO" id="GO:0006412">
    <property type="term" value="P:translation"/>
    <property type="evidence" value="ECO:0007669"/>
    <property type="project" value="InterPro"/>
</dbReference>
<reference evidence="1" key="2">
    <citation type="submission" date="2023-06" db="EMBL/GenBank/DDBJ databases">
        <authorList>
            <person name="Ma L."/>
            <person name="Liu K.-W."/>
            <person name="Li Z."/>
            <person name="Hsiao Y.-Y."/>
            <person name="Qi Y."/>
            <person name="Fu T."/>
            <person name="Tang G."/>
            <person name="Zhang D."/>
            <person name="Sun W.-H."/>
            <person name="Liu D.-K."/>
            <person name="Li Y."/>
            <person name="Chen G.-Z."/>
            <person name="Liu X.-D."/>
            <person name="Liao X.-Y."/>
            <person name="Jiang Y.-T."/>
            <person name="Yu X."/>
            <person name="Hao Y."/>
            <person name="Huang J."/>
            <person name="Zhao X.-W."/>
            <person name="Ke S."/>
            <person name="Chen Y.-Y."/>
            <person name="Wu W.-L."/>
            <person name="Hsu J.-L."/>
            <person name="Lin Y.-F."/>
            <person name="Huang M.-D."/>
            <person name="Li C.-Y."/>
            <person name="Huang L."/>
            <person name="Wang Z.-W."/>
            <person name="Zhao X."/>
            <person name="Zhong W.-Y."/>
            <person name="Peng D.-H."/>
            <person name="Ahmad S."/>
            <person name="Lan S."/>
            <person name="Zhang J.-S."/>
            <person name="Tsai W.-C."/>
            <person name="Van De Peer Y."/>
            <person name="Liu Z.-J."/>
        </authorList>
    </citation>
    <scope>NUCLEOTIDE SEQUENCE</scope>
    <source>
        <strain evidence="1">CP</strain>
        <tissue evidence="1">Leaves</tissue>
    </source>
</reference>
<dbReference type="GO" id="GO:0003735">
    <property type="term" value="F:structural constituent of ribosome"/>
    <property type="evidence" value="ECO:0007669"/>
    <property type="project" value="InterPro"/>
</dbReference>
<dbReference type="Pfam" id="PF17257">
    <property type="entry name" value="DUF5323"/>
    <property type="match status" value="1"/>
</dbReference>
<dbReference type="GO" id="GO:0009507">
    <property type="term" value="C:chloroplast"/>
    <property type="evidence" value="ECO:0007669"/>
    <property type="project" value="InterPro"/>
</dbReference>
<organism evidence="1 2">
    <name type="scientific">Acorus calamus</name>
    <name type="common">Sweet flag</name>
    <dbReference type="NCBI Taxonomy" id="4465"/>
    <lineage>
        <taxon>Eukaryota</taxon>
        <taxon>Viridiplantae</taxon>
        <taxon>Streptophyta</taxon>
        <taxon>Embryophyta</taxon>
        <taxon>Tracheophyta</taxon>
        <taxon>Spermatophyta</taxon>
        <taxon>Magnoliopsida</taxon>
        <taxon>Liliopsida</taxon>
        <taxon>Acoraceae</taxon>
        <taxon>Acorus</taxon>
    </lineage>
</organism>
<dbReference type="EMBL" id="JAUJYO010000012">
    <property type="protein sequence ID" value="KAK1302835.1"/>
    <property type="molecule type" value="Genomic_DNA"/>
</dbReference>
<evidence type="ECO:0000313" key="1">
    <source>
        <dbReference type="EMBL" id="KAK1302835.1"/>
    </source>
</evidence>
<dbReference type="Proteomes" id="UP001180020">
    <property type="component" value="Unassembled WGS sequence"/>
</dbReference>
<reference evidence="1" key="1">
    <citation type="journal article" date="2023" name="Nat. Commun.">
        <title>Diploid and tetraploid genomes of Acorus and the evolution of monocots.</title>
        <authorList>
            <person name="Ma L."/>
            <person name="Liu K.W."/>
            <person name="Li Z."/>
            <person name="Hsiao Y.Y."/>
            <person name="Qi Y."/>
            <person name="Fu T."/>
            <person name="Tang G.D."/>
            <person name="Zhang D."/>
            <person name="Sun W.H."/>
            <person name="Liu D.K."/>
            <person name="Li Y."/>
            <person name="Chen G.Z."/>
            <person name="Liu X.D."/>
            <person name="Liao X.Y."/>
            <person name="Jiang Y.T."/>
            <person name="Yu X."/>
            <person name="Hao Y."/>
            <person name="Huang J."/>
            <person name="Zhao X.W."/>
            <person name="Ke S."/>
            <person name="Chen Y.Y."/>
            <person name="Wu W.L."/>
            <person name="Hsu J.L."/>
            <person name="Lin Y.F."/>
            <person name="Huang M.D."/>
            <person name="Li C.Y."/>
            <person name="Huang L."/>
            <person name="Wang Z.W."/>
            <person name="Zhao X."/>
            <person name="Zhong W.Y."/>
            <person name="Peng D.H."/>
            <person name="Ahmad S."/>
            <person name="Lan S."/>
            <person name="Zhang J.S."/>
            <person name="Tsai W.C."/>
            <person name="Van de Peer Y."/>
            <person name="Liu Z.J."/>
        </authorList>
    </citation>
    <scope>NUCLEOTIDE SEQUENCE</scope>
    <source>
        <strain evidence="1">CP</strain>
    </source>
</reference>
<dbReference type="GO" id="GO:0005840">
    <property type="term" value="C:ribosome"/>
    <property type="evidence" value="ECO:0007669"/>
    <property type="project" value="InterPro"/>
</dbReference>
<keyword evidence="2" id="KW-1185">Reference proteome</keyword>